<dbReference type="InterPro" id="IPR051796">
    <property type="entry name" value="ISF_SsuE-like"/>
</dbReference>
<evidence type="ECO:0000256" key="2">
    <source>
        <dbReference type="ARBA" id="ARBA00022643"/>
    </source>
</evidence>
<keyword evidence="4" id="KW-1185">Reference proteome</keyword>
<organism evidence="3 4">
    <name type="scientific">Alkaliphilus metalliredigens (strain QYMF)</name>
    <dbReference type="NCBI Taxonomy" id="293826"/>
    <lineage>
        <taxon>Bacteria</taxon>
        <taxon>Bacillati</taxon>
        <taxon>Bacillota</taxon>
        <taxon>Clostridia</taxon>
        <taxon>Peptostreptococcales</taxon>
        <taxon>Natronincolaceae</taxon>
        <taxon>Alkaliphilus</taxon>
    </lineage>
</organism>
<dbReference type="KEGG" id="amt:Amet_1393"/>
<dbReference type="InterPro" id="IPR029039">
    <property type="entry name" value="Flavoprotein-like_sf"/>
</dbReference>
<dbReference type="Proteomes" id="UP000001572">
    <property type="component" value="Chromosome"/>
</dbReference>
<evidence type="ECO:0000313" key="3">
    <source>
        <dbReference type="EMBL" id="ABR47593.1"/>
    </source>
</evidence>
<dbReference type="PANTHER" id="PTHR43278">
    <property type="entry name" value="NAD(P)H-DEPENDENT FMN-CONTAINING OXIDOREDUCTASE YWQN-RELATED"/>
    <property type="match status" value="1"/>
</dbReference>
<dbReference type="OrthoDB" id="9805976at2"/>
<keyword evidence="1" id="KW-0285">Flavoprotein</keyword>
<dbReference type="PANTHER" id="PTHR43278:SF2">
    <property type="entry name" value="IRON-SULFUR FLAVOPROTEIN"/>
    <property type="match status" value="1"/>
</dbReference>
<evidence type="ECO:0008006" key="5">
    <source>
        <dbReference type="Google" id="ProtNLM"/>
    </source>
</evidence>
<dbReference type="SUPFAM" id="SSF52218">
    <property type="entry name" value="Flavoproteins"/>
    <property type="match status" value="2"/>
</dbReference>
<evidence type="ECO:0000256" key="1">
    <source>
        <dbReference type="ARBA" id="ARBA00022630"/>
    </source>
</evidence>
<accession>A6TN25</accession>
<dbReference type="STRING" id="293826.Amet_1393"/>
<dbReference type="eggNOG" id="COG0655">
    <property type="taxonomic scope" value="Bacteria"/>
</dbReference>
<dbReference type="eggNOG" id="COG2249">
    <property type="taxonomic scope" value="Bacteria"/>
</dbReference>
<proteinExistence type="predicted"/>
<dbReference type="HOGENOM" id="CLU_036889_0_0_9"/>
<protein>
    <recommendedName>
        <fullName evidence="5">NADPH-dependent FMN reductase-like domain-containing protein</fullName>
    </recommendedName>
</protein>
<dbReference type="AlphaFoldDB" id="A6TN25"/>
<dbReference type="EMBL" id="CP000724">
    <property type="protein sequence ID" value="ABR47593.1"/>
    <property type="molecule type" value="Genomic_DNA"/>
</dbReference>
<dbReference type="RefSeq" id="WP_012062634.1">
    <property type="nucleotide sequence ID" value="NC_009633.1"/>
</dbReference>
<dbReference type="Gene3D" id="3.40.50.360">
    <property type="match status" value="2"/>
</dbReference>
<reference evidence="4" key="1">
    <citation type="journal article" date="2016" name="Genome Announc.">
        <title>Complete genome sequence of Alkaliphilus metalliredigens strain QYMF, an alkaliphilic and metal-reducing bacterium isolated from borax-contaminated leachate ponds.</title>
        <authorList>
            <person name="Hwang C."/>
            <person name="Copeland A."/>
            <person name="Lucas S."/>
            <person name="Lapidus A."/>
            <person name="Barry K."/>
            <person name="Detter J.C."/>
            <person name="Glavina Del Rio T."/>
            <person name="Hammon N."/>
            <person name="Israni S."/>
            <person name="Dalin E."/>
            <person name="Tice H."/>
            <person name="Pitluck S."/>
            <person name="Chertkov O."/>
            <person name="Brettin T."/>
            <person name="Bruce D."/>
            <person name="Han C."/>
            <person name="Schmutz J."/>
            <person name="Larimer F."/>
            <person name="Land M.L."/>
            <person name="Hauser L."/>
            <person name="Kyrpides N."/>
            <person name="Mikhailova N."/>
            <person name="Ye Q."/>
            <person name="Zhou J."/>
            <person name="Richardson P."/>
            <person name="Fields M.W."/>
        </authorList>
    </citation>
    <scope>NUCLEOTIDE SEQUENCE [LARGE SCALE GENOMIC DNA]</scope>
    <source>
        <strain evidence="4">QYMF</strain>
    </source>
</reference>
<name>A6TN25_ALKMQ</name>
<keyword evidence="2" id="KW-0288">FMN</keyword>
<evidence type="ECO:0000313" key="4">
    <source>
        <dbReference type="Proteomes" id="UP000001572"/>
    </source>
</evidence>
<gene>
    <name evidence="3" type="ordered locus">Amet_1393</name>
</gene>
<sequence>MKTLFDLREKQDGEIYEAIQNLYDEPLKVVRLGEQSITACIGCWNCWLKTPGRCVMKDQMAESYSNYVNSDTVILLMDTAQGFISHQAKAFLDRTIPHYHPYIEIVDGECHHVARYKCYPDMVFYYDNEGLTNQEEQVIEDYLYRTAYHFRSKAYRIVKEGSLQLRFLESRKAKNQVVAFESIEPMEKLVIYNGSPRRSGSNSALILKQTAEALGDRVEIRDLKEGDKWEAWAETFKSEQHVMFFMPLYVHAMPSHVMAFMEKLQASKGNISFFVQSGFPESSQSHYLEAYFEQLAIRLRRTYMGTAIKGGVEGLQVRPVKAQEKMMAPMVKAIVNLVYEGNFSPENIGQLAKPIRLGMGMQIGFKLLGKRLTNAFFWDKQLKKNHAYEKRFDRPYLSLTKESTTV</sequence>